<feature type="transmembrane region" description="Helical" evidence="5">
    <location>
        <begin position="161"/>
        <end position="179"/>
    </location>
</feature>
<dbReference type="CDD" id="cd13962">
    <property type="entry name" value="PT_UbiA_UBIAD1"/>
    <property type="match status" value="1"/>
</dbReference>
<dbReference type="OrthoDB" id="2380496at2"/>
<dbReference type="AlphaFoldDB" id="A0A5C7FCC1"/>
<keyword evidence="7" id="KW-1185">Reference proteome</keyword>
<proteinExistence type="predicted"/>
<reference evidence="6 7" key="1">
    <citation type="submission" date="2024-01" db="EMBL/GenBank/DDBJ databases">
        <title>Complete Genome Sequence of Alkalicoccus halolimnae BZ-SZ-XJ29T, a Moderately Halophilic Bacterium Isolated from a Salt Lake.</title>
        <authorList>
            <person name="Zhao B."/>
        </authorList>
    </citation>
    <scope>NUCLEOTIDE SEQUENCE [LARGE SCALE GENOMIC DNA]</scope>
    <source>
        <strain evidence="6 7">BZ-SZ-XJ29</strain>
    </source>
</reference>
<dbReference type="InterPro" id="IPR000537">
    <property type="entry name" value="UbiA_prenyltransferase"/>
</dbReference>
<comment type="subcellular location">
    <subcellularLocation>
        <location evidence="1">Membrane</location>
        <topology evidence="1">Multi-pass membrane protein</topology>
    </subcellularLocation>
</comment>
<dbReference type="RefSeq" id="WP_147805222.1">
    <property type="nucleotide sequence ID" value="NZ_CP144914.1"/>
</dbReference>
<feature type="transmembrane region" description="Helical" evidence="5">
    <location>
        <begin position="131"/>
        <end position="149"/>
    </location>
</feature>
<keyword evidence="4 5" id="KW-0472">Membrane</keyword>
<feature type="transmembrane region" description="Helical" evidence="5">
    <location>
        <begin position="12"/>
        <end position="39"/>
    </location>
</feature>
<feature type="transmembrane region" description="Helical" evidence="5">
    <location>
        <begin position="258"/>
        <end position="276"/>
    </location>
</feature>
<evidence type="ECO:0000256" key="4">
    <source>
        <dbReference type="ARBA" id="ARBA00023136"/>
    </source>
</evidence>
<evidence type="ECO:0000256" key="5">
    <source>
        <dbReference type="SAM" id="Phobius"/>
    </source>
</evidence>
<evidence type="ECO:0000256" key="1">
    <source>
        <dbReference type="ARBA" id="ARBA00004141"/>
    </source>
</evidence>
<keyword evidence="3 5" id="KW-1133">Transmembrane helix</keyword>
<organism evidence="6 7">
    <name type="scientific">Alkalicoccus halolimnae</name>
    <dbReference type="NCBI Taxonomy" id="1667239"/>
    <lineage>
        <taxon>Bacteria</taxon>
        <taxon>Bacillati</taxon>
        <taxon>Bacillota</taxon>
        <taxon>Bacilli</taxon>
        <taxon>Bacillales</taxon>
        <taxon>Bacillaceae</taxon>
        <taxon>Alkalicoccus</taxon>
    </lineage>
</organism>
<dbReference type="KEGG" id="ahal:FTX54_011645"/>
<accession>A0A5C7FCC1</accession>
<dbReference type="Proteomes" id="UP000321816">
    <property type="component" value="Chromosome"/>
</dbReference>
<evidence type="ECO:0000256" key="3">
    <source>
        <dbReference type="ARBA" id="ARBA00022989"/>
    </source>
</evidence>
<sequence length="308" mass="33836">MTEQAHSLLKTCWTLMRAIAVVSSSLAAVVSTTLPLFFYPFLSTGYLVVLLFLLTIGAFTIHGILTHIFNDYADYKSGTDAYSPALLSGGSRVIQKGMISLHRMKQLGFGISFVLLLIAAVSALLGRHEPALLLVVGVWAAASYSLSPLRLSYRPFLGEWLSLFPSIFFLGLAAPWIALGELPVWGFQNALVNALFCVAWVMVHHIPDLEADRKAVPVKRTSVVWFADTFGMYYARFPALLYFLMMALTAFWFAPERIWAAGGVLAASAFAVVLVLKMDVTDPEQVSAYEKLLLLAAMATALWIGIFV</sequence>
<gene>
    <name evidence="6" type="ORF">FTX54_011645</name>
</gene>
<evidence type="ECO:0000256" key="2">
    <source>
        <dbReference type="ARBA" id="ARBA00022692"/>
    </source>
</evidence>
<feature type="transmembrane region" description="Helical" evidence="5">
    <location>
        <begin position="107"/>
        <end position="125"/>
    </location>
</feature>
<feature type="transmembrane region" description="Helical" evidence="5">
    <location>
        <begin position="288"/>
        <end position="306"/>
    </location>
</feature>
<protein>
    <submittedName>
        <fullName evidence="6">Prenyltransferase</fullName>
    </submittedName>
</protein>
<feature type="transmembrane region" description="Helical" evidence="5">
    <location>
        <begin position="185"/>
        <end position="203"/>
    </location>
</feature>
<dbReference type="Pfam" id="PF01040">
    <property type="entry name" value="UbiA"/>
    <property type="match status" value="1"/>
</dbReference>
<feature type="transmembrane region" description="Helical" evidence="5">
    <location>
        <begin position="223"/>
        <end position="252"/>
    </location>
</feature>
<evidence type="ECO:0000313" key="6">
    <source>
        <dbReference type="EMBL" id="WWD79072.1"/>
    </source>
</evidence>
<dbReference type="EMBL" id="CP144914">
    <property type="protein sequence ID" value="WWD79072.1"/>
    <property type="molecule type" value="Genomic_DNA"/>
</dbReference>
<keyword evidence="2 5" id="KW-0812">Transmembrane</keyword>
<dbReference type="InterPro" id="IPR026046">
    <property type="entry name" value="UBIAD1"/>
</dbReference>
<dbReference type="GO" id="GO:0004659">
    <property type="term" value="F:prenyltransferase activity"/>
    <property type="evidence" value="ECO:0007669"/>
    <property type="project" value="InterPro"/>
</dbReference>
<name>A0A5C7FCC1_9BACI</name>
<feature type="transmembrane region" description="Helical" evidence="5">
    <location>
        <begin position="45"/>
        <end position="69"/>
    </location>
</feature>
<evidence type="ECO:0000313" key="7">
    <source>
        <dbReference type="Proteomes" id="UP000321816"/>
    </source>
</evidence>